<dbReference type="SUPFAM" id="SSF55811">
    <property type="entry name" value="Nudix"/>
    <property type="match status" value="1"/>
</dbReference>
<dbReference type="Pfam" id="PF00293">
    <property type="entry name" value="NUDIX"/>
    <property type="match status" value="1"/>
</dbReference>
<dbReference type="AlphaFoldDB" id="A0A3M7TZP7"/>
<feature type="domain" description="Nudix hydrolase" evidence="3">
    <location>
        <begin position="4"/>
        <end position="142"/>
    </location>
</feature>
<evidence type="ECO:0000259" key="3">
    <source>
        <dbReference type="PROSITE" id="PS51462"/>
    </source>
</evidence>
<comment type="caution">
    <text evidence="4">The sequence shown here is derived from an EMBL/GenBank/DDBJ whole genome shotgun (WGS) entry which is preliminary data.</text>
</comment>
<dbReference type="RefSeq" id="WP_122897427.1">
    <property type="nucleotide sequence ID" value="NZ_RHIB01000001.1"/>
</dbReference>
<evidence type="ECO:0000256" key="2">
    <source>
        <dbReference type="ARBA" id="ARBA00022801"/>
    </source>
</evidence>
<name>A0A3M7TZP7_9BACI</name>
<dbReference type="PANTHER" id="PTHR43046">
    <property type="entry name" value="GDP-MANNOSE MANNOSYL HYDROLASE"/>
    <property type="match status" value="1"/>
</dbReference>
<keyword evidence="2" id="KW-0378">Hydrolase</keyword>
<reference evidence="4 5" key="1">
    <citation type="submission" date="2018-10" db="EMBL/GenBank/DDBJ databases">
        <title>Bacillus Keqinensis sp. nov., a moderately halophilic bacterium isolated from a saline-alkaline lake.</title>
        <authorList>
            <person name="Wang H."/>
        </authorList>
    </citation>
    <scope>NUCLEOTIDE SEQUENCE [LARGE SCALE GENOMIC DNA]</scope>
    <source>
        <strain evidence="4 5">KQ-3</strain>
    </source>
</reference>
<organism evidence="4 5">
    <name type="scientific">Alteribacter keqinensis</name>
    <dbReference type="NCBI Taxonomy" id="2483800"/>
    <lineage>
        <taxon>Bacteria</taxon>
        <taxon>Bacillati</taxon>
        <taxon>Bacillota</taxon>
        <taxon>Bacilli</taxon>
        <taxon>Bacillales</taxon>
        <taxon>Bacillaceae</taxon>
        <taxon>Alteribacter</taxon>
    </lineage>
</organism>
<dbReference type="Proteomes" id="UP000278746">
    <property type="component" value="Unassembled WGS sequence"/>
</dbReference>
<evidence type="ECO:0000256" key="1">
    <source>
        <dbReference type="ARBA" id="ARBA00001946"/>
    </source>
</evidence>
<accession>A0A3M7TZP7</accession>
<dbReference type="CDD" id="cd04688">
    <property type="entry name" value="NUDIX_Hydrolase"/>
    <property type="match status" value="1"/>
</dbReference>
<dbReference type="InterPro" id="IPR015797">
    <property type="entry name" value="NUDIX_hydrolase-like_dom_sf"/>
</dbReference>
<proteinExistence type="predicted"/>
<dbReference type="EMBL" id="RHIB01000001">
    <property type="protein sequence ID" value="RNA69915.1"/>
    <property type="molecule type" value="Genomic_DNA"/>
</dbReference>
<dbReference type="InterPro" id="IPR020084">
    <property type="entry name" value="NUDIX_hydrolase_CS"/>
</dbReference>
<dbReference type="Gene3D" id="3.90.79.10">
    <property type="entry name" value="Nucleoside Triphosphate Pyrophosphohydrolase"/>
    <property type="match status" value="1"/>
</dbReference>
<dbReference type="OrthoDB" id="7376250at2"/>
<comment type="cofactor">
    <cofactor evidence="1">
        <name>Mg(2+)</name>
        <dbReference type="ChEBI" id="CHEBI:18420"/>
    </cofactor>
</comment>
<gene>
    <name evidence="4" type="ORF">EBO34_08280</name>
</gene>
<protein>
    <submittedName>
        <fullName evidence="4">NUDIX domain-containing protein</fullName>
    </submittedName>
</protein>
<dbReference type="PROSITE" id="PS51462">
    <property type="entry name" value="NUDIX"/>
    <property type="match status" value="1"/>
</dbReference>
<sequence length="142" mass="16119">MRENEIRTLAVCVFSNNGSILVAEGYDYVKNEYFYRPVGGGIDHGEKSEDAVVREVKEELGTSVKGVTYLGTIENIFTFNGKKGHEIVQVYDAAFTDPAYYDKESFEGVESNGEMFKLLWISIEEMKKRKLNVVPEDLVNLF</sequence>
<dbReference type="GO" id="GO:0016787">
    <property type="term" value="F:hydrolase activity"/>
    <property type="evidence" value="ECO:0007669"/>
    <property type="project" value="UniProtKB-KW"/>
</dbReference>
<evidence type="ECO:0000313" key="4">
    <source>
        <dbReference type="EMBL" id="RNA69915.1"/>
    </source>
</evidence>
<dbReference type="PANTHER" id="PTHR43046:SF14">
    <property type="entry name" value="MUTT_NUDIX FAMILY PROTEIN"/>
    <property type="match status" value="1"/>
</dbReference>
<keyword evidence="5" id="KW-1185">Reference proteome</keyword>
<evidence type="ECO:0000313" key="5">
    <source>
        <dbReference type="Proteomes" id="UP000278746"/>
    </source>
</evidence>
<dbReference type="PROSITE" id="PS00893">
    <property type="entry name" value="NUDIX_BOX"/>
    <property type="match status" value="1"/>
</dbReference>
<dbReference type="InterPro" id="IPR000086">
    <property type="entry name" value="NUDIX_hydrolase_dom"/>
</dbReference>